<comment type="caution">
    <text evidence="1">The sequence shown here is derived from an EMBL/GenBank/DDBJ whole genome shotgun (WGS) entry which is preliminary data.</text>
</comment>
<organism evidence="1 2">
    <name type="scientific">Desulfovibrio intestinalis</name>
    <dbReference type="NCBI Taxonomy" id="58621"/>
    <lineage>
        <taxon>Bacteria</taxon>
        <taxon>Pseudomonadati</taxon>
        <taxon>Thermodesulfobacteriota</taxon>
        <taxon>Desulfovibrionia</taxon>
        <taxon>Desulfovibrionales</taxon>
        <taxon>Desulfovibrionaceae</taxon>
        <taxon>Desulfovibrio</taxon>
    </lineage>
</organism>
<evidence type="ECO:0000313" key="1">
    <source>
        <dbReference type="EMBL" id="MBB5143381.1"/>
    </source>
</evidence>
<dbReference type="EMBL" id="JACHGO010000004">
    <property type="protein sequence ID" value="MBB5143381.1"/>
    <property type="molecule type" value="Genomic_DNA"/>
</dbReference>
<dbReference type="SUPFAM" id="SSF88713">
    <property type="entry name" value="Glycoside hydrolase/deacetylase"/>
    <property type="match status" value="1"/>
</dbReference>
<protein>
    <submittedName>
        <fullName evidence="1">Uncharacterized protein</fullName>
    </submittedName>
</protein>
<keyword evidence="2" id="KW-1185">Reference proteome</keyword>
<dbReference type="GO" id="GO:0005975">
    <property type="term" value="P:carbohydrate metabolic process"/>
    <property type="evidence" value="ECO:0007669"/>
    <property type="project" value="InterPro"/>
</dbReference>
<name>A0A7W8C0L6_9BACT</name>
<reference evidence="1 2" key="1">
    <citation type="submission" date="2020-08" db="EMBL/GenBank/DDBJ databases">
        <title>Genomic Encyclopedia of Type Strains, Phase IV (KMG-IV): sequencing the most valuable type-strain genomes for metagenomic binning, comparative biology and taxonomic classification.</title>
        <authorList>
            <person name="Goeker M."/>
        </authorList>
    </citation>
    <scope>NUCLEOTIDE SEQUENCE [LARGE SCALE GENOMIC DNA]</scope>
    <source>
        <strain evidence="1 2">DSM 11275</strain>
    </source>
</reference>
<dbReference type="AlphaFoldDB" id="A0A7W8C0L6"/>
<dbReference type="Gene3D" id="3.20.20.370">
    <property type="entry name" value="Glycoside hydrolase/deacetylase"/>
    <property type="match status" value="1"/>
</dbReference>
<accession>A0A7W8C0L6</accession>
<evidence type="ECO:0000313" key="2">
    <source>
        <dbReference type="Proteomes" id="UP000539075"/>
    </source>
</evidence>
<dbReference type="InterPro" id="IPR011330">
    <property type="entry name" value="Glyco_hydro/deAcase_b/a-brl"/>
</dbReference>
<gene>
    <name evidence="1" type="ORF">HNQ38_001478</name>
</gene>
<dbReference type="Proteomes" id="UP000539075">
    <property type="component" value="Unassembled WGS sequence"/>
</dbReference>
<sequence length="346" mass="37763">MSRPTLYLAVSLDVEEEGLFGGQYARRGYSTVNTGSLGRLDPLCERGVRPTLFCAHSVLADAPSRRVLAGLRDRHGAEIGAHLHHWNTPPLTLDGPGADAALADNASSVPAAAVPDPLMAAKFERLMAAGQEFQSAPLTSFRMGRWDLHRNHWPLLAQAGIKVDASVRPLHCGATPQAGPDHFDAPCNPYWVTVGQKRIFEVPLSVTPLLQPLPGLLRKTAPGLRPGFKNWGALSLLPVYHPLWVMQAVTRLFVARGGQVLSLTWHSSEMMPGGAPHLPDASAVDRLMQKILAWTDWLTSRWDVRSLTMDQLRETLGPQAPDSALRLRQCSGARCGDWAYPPQEAP</sequence>
<dbReference type="RefSeq" id="WP_183718869.1">
    <property type="nucleotide sequence ID" value="NZ_JACHGO010000004.1"/>
</dbReference>
<proteinExistence type="predicted"/>